<organism evidence="3 4">
    <name type="scientific">Pedobacter boryungensis</name>
    <dbReference type="NCBI Taxonomy" id="869962"/>
    <lineage>
        <taxon>Bacteria</taxon>
        <taxon>Pseudomonadati</taxon>
        <taxon>Bacteroidota</taxon>
        <taxon>Sphingobacteriia</taxon>
        <taxon>Sphingobacteriales</taxon>
        <taxon>Sphingobacteriaceae</taxon>
        <taxon>Pedobacter</taxon>
    </lineage>
</organism>
<sequence>MKTSIKSLIALVATGLVLTTATINAKAEDNTQITVLSEVKKVNKINVSGNVELILVQSADESVKVYDNYFSKNALVQQKDGELRISSFNKETLTVVVYLNSLTSISASNNATVKTFGKFSTLSLDVNLKDEAKATLNTNTVSLSTTVTDQANLTLSGSTTDYNAVMGSVAKVNMGQFVAETTNIQSKSTSIAKIAKAELPTADDLVTL</sequence>
<comment type="caution">
    <text evidence="3">The sequence shown here is derived from an EMBL/GenBank/DDBJ whole genome shotgun (WGS) entry which is preliminary data.</text>
</comment>
<keyword evidence="4" id="KW-1185">Reference proteome</keyword>
<feature type="chain" id="PRO_5046364728" evidence="1">
    <location>
        <begin position="26"/>
        <end position="208"/>
    </location>
</feature>
<dbReference type="InterPro" id="IPR021255">
    <property type="entry name" value="DUF2807"/>
</dbReference>
<keyword evidence="1" id="KW-0732">Signal</keyword>
<evidence type="ECO:0000259" key="2">
    <source>
        <dbReference type="Pfam" id="PF10988"/>
    </source>
</evidence>
<dbReference type="Proteomes" id="UP000762110">
    <property type="component" value="Unassembled WGS sequence"/>
</dbReference>
<gene>
    <name evidence="3" type="ORF">HQN85_07140</name>
</gene>
<name>A0ABX2DDH5_9SPHI</name>
<proteinExistence type="predicted"/>
<dbReference type="RefSeq" id="WP_173270681.1">
    <property type="nucleotide sequence ID" value="NZ_JABMKV010000002.1"/>
</dbReference>
<evidence type="ECO:0000256" key="1">
    <source>
        <dbReference type="SAM" id="SignalP"/>
    </source>
</evidence>
<evidence type="ECO:0000313" key="3">
    <source>
        <dbReference type="EMBL" id="NQX31493.1"/>
    </source>
</evidence>
<feature type="domain" description="Putative auto-transporter adhesin head GIN" evidence="2">
    <location>
        <begin position="43"/>
        <end position="195"/>
    </location>
</feature>
<accession>A0ABX2DDH5</accession>
<dbReference type="Gene3D" id="2.160.20.120">
    <property type="match status" value="1"/>
</dbReference>
<protein>
    <submittedName>
        <fullName evidence="3">DUF2807 domain-containing protein</fullName>
    </submittedName>
</protein>
<evidence type="ECO:0000313" key="4">
    <source>
        <dbReference type="Proteomes" id="UP000762110"/>
    </source>
</evidence>
<dbReference type="Pfam" id="PF10988">
    <property type="entry name" value="DUF2807"/>
    <property type="match status" value="1"/>
</dbReference>
<dbReference type="EMBL" id="JABMKV010000002">
    <property type="protein sequence ID" value="NQX31493.1"/>
    <property type="molecule type" value="Genomic_DNA"/>
</dbReference>
<feature type="signal peptide" evidence="1">
    <location>
        <begin position="1"/>
        <end position="25"/>
    </location>
</feature>
<reference evidence="3 4" key="1">
    <citation type="submission" date="2020-05" db="EMBL/GenBank/DDBJ databases">
        <title>Description of Pedobacter foliorum sp. nov.</title>
        <authorList>
            <person name="Qi S."/>
            <person name="Carlier A."/>
            <person name="Cnockaert M."/>
            <person name="Vandamme P."/>
        </authorList>
    </citation>
    <scope>NUCLEOTIDE SEQUENCE [LARGE SCALE GENOMIC DNA]</scope>
    <source>
        <strain evidence="3 4">LMG 31300</strain>
    </source>
</reference>